<protein>
    <submittedName>
        <fullName evidence="1">Uncharacterized protein</fullName>
    </submittedName>
</protein>
<evidence type="ECO:0000313" key="1">
    <source>
        <dbReference type="EMBL" id="GJM60023.1"/>
    </source>
</evidence>
<keyword evidence="2" id="KW-1185">Reference proteome</keyword>
<dbReference type="RefSeq" id="WP_338235907.1">
    <property type="nucleotide sequence ID" value="NZ_BQKE01000001.1"/>
</dbReference>
<dbReference type="AlphaFoldDB" id="A0AAN4VUL6"/>
<name>A0AAN4VUL6_9BACT</name>
<dbReference type="Proteomes" id="UP001310022">
    <property type="component" value="Unassembled WGS sequence"/>
</dbReference>
<reference evidence="1 2" key="1">
    <citation type="submission" date="2021-12" db="EMBL/GenBank/DDBJ databases">
        <title>Genome sequencing of bacteria with rrn-lacking chromosome and rrn-plasmid.</title>
        <authorList>
            <person name="Anda M."/>
            <person name="Iwasaki W."/>
        </authorList>
    </citation>
    <scope>NUCLEOTIDE SEQUENCE [LARGE SCALE GENOMIC DNA]</scope>
    <source>
        <strain evidence="1 2">NBRC 15940</strain>
    </source>
</reference>
<proteinExistence type="predicted"/>
<sequence>MTKHPLLGTGLMLLLLMLTFLPGQLFGQANNTLSLTDRKGQKIYPIIYNRYKELREEYPTVSSPRIQALKEMAFYFRSQQKAGKPARFIFYADQNAQTIQFTMAWATVAAFYYGVNKVSFYAVSGSGEAIQANTIKALEKMGFIAYNDEYGRLQFQLHYGYQQQPLKMKSYRPQEKGTPLEDYCTVIVDASSPLLKGSDLTVYLPYNEFGELDDFALNKQISLEMFYLFKHLRD</sequence>
<organism evidence="1 2">
    <name type="scientific">Persicobacter diffluens</name>
    <dbReference type="NCBI Taxonomy" id="981"/>
    <lineage>
        <taxon>Bacteria</taxon>
        <taxon>Pseudomonadati</taxon>
        <taxon>Bacteroidota</taxon>
        <taxon>Cytophagia</taxon>
        <taxon>Cytophagales</taxon>
        <taxon>Persicobacteraceae</taxon>
        <taxon>Persicobacter</taxon>
    </lineage>
</organism>
<gene>
    <name evidence="1" type="ORF">PEDI_05750</name>
</gene>
<comment type="caution">
    <text evidence="1">The sequence shown here is derived from an EMBL/GenBank/DDBJ whole genome shotgun (WGS) entry which is preliminary data.</text>
</comment>
<accession>A0AAN4VUL6</accession>
<dbReference type="EMBL" id="BQKE01000001">
    <property type="protein sequence ID" value="GJM60023.1"/>
    <property type="molecule type" value="Genomic_DNA"/>
</dbReference>
<evidence type="ECO:0000313" key="2">
    <source>
        <dbReference type="Proteomes" id="UP001310022"/>
    </source>
</evidence>